<proteinExistence type="predicted"/>
<reference evidence="2" key="1">
    <citation type="submission" date="2020-02" db="EMBL/GenBank/DDBJ databases">
        <authorList>
            <person name="Meier V. D."/>
        </authorList>
    </citation>
    <scope>NUCLEOTIDE SEQUENCE</scope>
    <source>
        <strain evidence="2">AVDCRST_MAG13</strain>
    </source>
</reference>
<feature type="compositionally biased region" description="Low complexity" evidence="1">
    <location>
        <begin position="274"/>
        <end position="284"/>
    </location>
</feature>
<feature type="compositionally biased region" description="Basic and acidic residues" evidence="1">
    <location>
        <begin position="80"/>
        <end position="97"/>
    </location>
</feature>
<feature type="non-terminal residue" evidence="2">
    <location>
        <position position="309"/>
    </location>
</feature>
<feature type="compositionally biased region" description="Basic and acidic residues" evidence="1">
    <location>
        <begin position="300"/>
        <end position="309"/>
    </location>
</feature>
<dbReference type="EMBL" id="CADCVO010000610">
    <property type="protein sequence ID" value="CAA9528704.1"/>
    <property type="molecule type" value="Genomic_DNA"/>
</dbReference>
<feature type="compositionally biased region" description="Basic residues" evidence="1">
    <location>
        <begin position="285"/>
        <end position="299"/>
    </location>
</feature>
<organism evidence="2">
    <name type="scientific">uncultured Solirubrobacteraceae bacterium</name>
    <dbReference type="NCBI Taxonomy" id="1162706"/>
    <lineage>
        <taxon>Bacteria</taxon>
        <taxon>Bacillati</taxon>
        <taxon>Actinomycetota</taxon>
        <taxon>Thermoleophilia</taxon>
        <taxon>Solirubrobacterales</taxon>
        <taxon>Solirubrobacteraceae</taxon>
        <taxon>environmental samples</taxon>
    </lineage>
</organism>
<accession>A0A6J4TPW2</accession>
<protein>
    <submittedName>
        <fullName evidence="2">Cobalt-zinc-cadmium resistance protein</fullName>
    </submittedName>
</protein>
<feature type="region of interest" description="Disordered" evidence="1">
    <location>
        <begin position="1"/>
        <end position="309"/>
    </location>
</feature>
<feature type="non-terminal residue" evidence="2">
    <location>
        <position position="1"/>
    </location>
</feature>
<feature type="compositionally biased region" description="Basic and acidic residues" evidence="1">
    <location>
        <begin position="1"/>
        <end position="10"/>
    </location>
</feature>
<feature type="compositionally biased region" description="Basic and acidic residues" evidence="1">
    <location>
        <begin position="109"/>
        <end position="137"/>
    </location>
</feature>
<feature type="compositionally biased region" description="Basic residues" evidence="1">
    <location>
        <begin position="224"/>
        <end position="258"/>
    </location>
</feature>
<dbReference type="AlphaFoldDB" id="A0A6J4TPW2"/>
<name>A0A6J4TPW2_9ACTN</name>
<sequence>EGRAPVDRAGRAAVQGRGGAAEHLLELGAHPAQVRGGDRDGVGGAPHGGAALLHRPRGLRGGLGLRAQGGRARRRRPPLRPREDREPRGRHRGDPHPRRLGGHLLRGHPPADHRREGGEPGVRHRRPRALDRREPRRGGAPAGARGGDDLAGARGGRRAPAHGRPVLHGSAGRPEPRPLHGGGVAGPGHRPARRGRDRGRGPADHALVVPRAHRRDAPRDGARRHPRGRRRLRPPGRRRLPQAPRAPRRRPALRRHARPVPVGHDARGRPPHVARAPGRDPAPGGRRRRAHPPRARGSRGARDRDQRRL</sequence>
<evidence type="ECO:0000313" key="2">
    <source>
        <dbReference type="EMBL" id="CAA9528704.1"/>
    </source>
</evidence>
<evidence type="ECO:0000256" key="1">
    <source>
        <dbReference type="SAM" id="MobiDB-lite"/>
    </source>
</evidence>
<gene>
    <name evidence="2" type="ORF">AVDCRST_MAG13-3970</name>
</gene>